<keyword evidence="4" id="KW-1133">Transmembrane helix</keyword>
<dbReference type="InterPro" id="IPR033480">
    <property type="entry name" value="sCache_2"/>
</dbReference>
<evidence type="ECO:0000256" key="3">
    <source>
        <dbReference type="ARBA" id="ARBA00022692"/>
    </source>
</evidence>
<organism evidence="8 9">
    <name type="scientific">Candidatus Geothrix skivensis</name>
    <dbReference type="NCBI Taxonomy" id="2954439"/>
    <lineage>
        <taxon>Bacteria</taxon>
        <taxon>Pseudomonadati</taxon>
        <taxon>Acidobacteriota</taxon>
        <taxon>Holophagae</taxon>
        <taxon>Holophagales</taxon>
        <taxon>Holophagaceae</taxon>
        <taxon>Geothrix</taxon>
    </lineage>
</organism>
<dbReference type="AlphaFoldDB" id="A0A9D7SFG5"/>
<evidence type="ECO:0000256" key="6">
    <source>
        <dbReference type="SAM" id="SignalP"/>
    </source>
</evidence>
<dbReference type="EMBL" id="JADKIO010000005">
    <property type="protein sequence ID" value="MBK9795735.1"/>
    <property type="molecule type" value="Genomic_DNA"/>
</dbReference>
<feature type="signal peptide" evidence="6">
    <location>
        <begin position="1"/>
        <end position="23"/>
    </location>
</feature>
<proteinExistence type="predicted"/>
<feature type="domain" description="Single Cache" evidence="7">
    <location>
        <begin position="30"/>
        <end position="107"/>
    </location>
</feature>
<sequence length="154" mass="16698">MNTASRFRLALAATLMISSVLVAQPAERPKAEAMVKDGIAFLKANGKEAFIAEVQKGSGRFHVKPGSTLYLMVYDQQGITLAHGMQPGAVGTNRWGVKDPDGKMIVQELIKAGQRKGGAWVDYKWPNPTNGKIEEKTTFCLTEGDLVIGCGIYK</sequence>
<dbReference type="Gene3D" id="3.30.450.20">
    <property type="entry name" value="PAS domain"/>
    <property type="match status" value="1"/>
</dbReference>
<keyword evidence="5" id="KW-0472">Membrane</keyword>
<comment type="caution">
    <text evidence="8">The sequence shown here is derived from an EMBL/GenBank/DDBJ whole genome shotgun (WGS) entry which is preliminary data.</text>
</comment>
<evidence type="ECO:0000313" key="8">
    <source>
        <dbReference type="EMBL" id="MBK9795735.1"/>
    </source>
</evidence>
<accession>A0A9D7SFG5</accession>
<comment type="subcellular location">
    <subcellularLocation>
        <location evidence="1">Cell membrane</location>
        <topology evidence="1">Multi-pass membrane protein</topology>
    </subcellularLocation>
</comment>
<gene>
    <name evidence="8" type="ORF">IPP58_04450</name>
</gene>
<evidence type="ECO:0000256" key="1">
    <source>
        <dbReference type="ARBA" id="ARBA00004651"/>
    </source>
</evidence>
<reference evidence="8" key="1">
    <citation type="submission" date="2020-10" db="EMBL/GenBank/DDBJ databases">
        <title>Connecting structure to function with the recovery of over 1000 high-quality activated sludge metagenome-assembled genomes encoding full-length rRNA genes using long-read sequencing.</title>
        <authorList>
            <person name="Singleton C.M."/>
            <person name="Petriglieri F."/>
            <person name="Kristensen J.M."/>
            <person name="Kirkegaard R.H."/>
            <person name="Michaelsen T.Y."/>
            <person name="Andersen M.H."/>
            <person name="Karst S.M."/>
            <person name="Dueholm M.S."/>
            <person name="Nielsen P.H."/>
            <person name="Albertsen M."/>
        </authorList>
    </citation>
    <scope>NUCLEOTIDE SEQUENCE</scope>
    <source>
        <strain evidence="8">Skiv_18-Q3-R9-52_MAXAC.067</strain>
    </source>
</reference>
<dbReference type="SMART" id="SM01049">
    <property type="entry name" value="Cache_2"/>
    <property type="match status" value="1"/>
</dbReference>
<dbReference type="GO" id="GO:0005886">
    <property type="term" value="C:plasma membrane"/>
    <property type="evidence" value="ECO:0007669"/>
    <property type="project" value="UniProtKB-SubCell"/>
</dbReference>
<evidence type="ECO:0000259" key="7">
    <source>
        <dbReference type="SMART" id="SM01049"/>
    </source>
</evidence>
<keyword evidence="3" id="KW-0812">Transmembrane</keyword>
<evidence type="ECO:0000256" key="2">
    <source>
        <dbReference type="ARBA" id="ARBA00022475"/>
    </source>
</evidence>
<keyword evidence="2" id="KW-1003">Cell membrane</keyword>
<name>A0A9D7SFG5_9BACT</name>
<dbReference type="Proteomes" id="UP000886657">
    <property type="component" value="Unassembled WGS sequence"/>
</dbReference>
<keyword evidence="6" id="KW-0732">Signal</keyword>
<protein>
    <submittedName>
        <fullName evidence="8">Cache domain-containing protein</fullName>
    </submittedName>
</protein>
<evidence type="ECO:0000313" key="9">
    <source>
        <dbReference type="Proteomes" id="UP000886657"/>
    </source>
</evidence>
<evidence type="ECO:0000256" key="4">
    <source>
        <dbReference type="ARBA" id="ARBA00022989"/>
    </source>
</evidence>
<dbReference type="Pfam" id="PF17200">
    <property type="entry name" value="sCache_2"/>
    <property type="match status" value="1"/>
</dbReference>
<feature type="chain" id="PRO_5038996576" evidence="6">
    <location>
        <begin position="24"/>
        <end position="154"/>
    </location>
</feature>
<evidence type="ECO:0000256" key="5">
    <source>
        <dbReference type="ARBA" id="ARBA00023136"/>
    </source>
</evidence>